<comment type="caution">
    <text evidence="7">The sequence shown here is derived from an EMBL/GenBank/DDBJ whole genome shotgun (WGS) entry which is preliminary data.</text>
</comment>
<feature type="transmembrane region" description="Helical" evidence="5">
    <location>
        <begin position="215"/>
        <end position="236"/>
    </location>
</feature>
<dbReference type="InterPro" id="IPR005821">
    <property type="entry name" value="Ion_trans_dom"/>
</dbReference>
<evidence type="ECO:0000313" key="7">
    <source>
        <dbReference type="EMBL" id="MFD2759336.1"/>
    </source>
</evidence>
<keyword evidence="8" id="KW-1185">Reference proteome</keyword>
<feature type="transmembrane region" description="Helical" evidence="5">
    <location>
        <begin position="61"/>
        <end position="84"/>
    </location>
</feature>
<evidence type="ECO:0000256" key="5">
    <source>
        <dbReference type="SAM" id="Phobius"/>
    </source>
</evidence>
<name>A0ABW5V1L7_9MICO</name>
<evidence type="ECO:0000259" key="6">
    <source>
        <dbReference type="Pfam" id="PF00520"/>
    </source>
</evidence>
<dbReference type="InterPro" id="IPR043203">
    <property type="entry name" value="VGCC_Ca_Na"/>
</dbReference>
<dbReference type="InterPro" id="IPR027359">
    <property type="entry name" value="Volt_channel_dom_sf"/>
</dbReference>
<dbReference type="EMBL" id="JBHUNE010000010">
    <property type="protein sequence ID" value="MFD2759336.1"/>
    <property type="molecule type" value="Genomic_DNA"/>
</dbReference>
<evidence type="ECO:0000313" key="8">
    <source>
        <dbReference type="Proteomes" id="UP001597492"/>
    </source>
</evidence>
<evidence type="ECO:0000256" key="4">
    <source>
        <dbReference type="ARBA" id="ARBA00023136"/>
    </source>
</evidence>
<evidence type="ECO:0000256" key="1">
    <source>
        <dbReference type="ARBA" id="ARBA00004141"/>
    </source>
</evidence>
<sequence length="284" mass="31167">MRTDSSHEPWPPNPHATGIRRRIGEFVLHPTVQNFVIVVIIVNAVALGLETSDAVMARVGGLLHALDLIALGIFVVELAAKMFALGRAFWRDGWNVFDFLVVAIALIPASGPLAVLRSLRVLRVLRLINRMPQLRRIADAIIKAIPGIGAIAALMAIIFYVGSVMATVLFGDTHPEMFGSIPASLLTLFQVMTLDSWALGVVVPVMAEHPTAWMFFIPFILVSAFVMLNLFIAVIVDTMSNLGRDEKPTKLEHPLFHADSELARVHAELAEIKALLKEHPAPRD</sequence>
<protein>
    <submittedName>
        <fullName evidence="7">Ion transporter</fullName>
    </submittedName>
</protein>
<dbReference type="PANTHER" id="PTHR10037:SF62">
    <property type="entry name" value="SODIUM CHANNEL PROTEIN 60E"/>
    <property type="match status" value="1"/>
</dbReference>
<reference evidence="8" key="1">
    <citation type="journal article" date="2019" name="Int. J. Syst. Evol. Microbiol.">
        <title>The Global Catalogue of Microorganisms (GCM) 10K type strain sequencing project: providing services to taxonomists for standard genome sequencing and annotation.</title>
        <authorList>
            <consortium name="The Broad Institute Genomics Platform"/>
            <consortium name="The Broad Institute Genome Sequencing Center for Infectious Disease"/>
            <person name="Wu L."/>
            <person name="Ma J."/>
        </authorList>
    </citation>
    <scope>NUCLEOTIDE SEQUENCE [LARGE SCALE GENOMIC DNA]</scope>
    <source>
        <strain evidence="8">TISTR 1514</strain>
    </source>
</reference>
<keyword evidence="2 5" id="KW-0812">Transmembrane</keyword>
<dbReference type="Pfam" id="PF00520">
    <property type="entry name" value="Ion_trans"/>
    <property type="match status" value="1"/>
</dbReference>
<dbReference type="RefSeq" id="WP_019619742.1">
    <property type="nucleotide sequence ID" value="NZ_JBHUNE010000010.1"/>
</dbReference>
<feature type="transmembrane region" description="Helical" evidence="5">
    <location>
        <begin position="96"/>
        <end position="119"/>
    </location>
</feature>
<feature type="domain" description="Ion transport" evidence="6">
    <location>
        <begin position="30"/>
        <end position="245"/>
    </location>
</feature>
<comment type="subcellular location">
    <subcellularLocation>
        <location evidence="1">Membrane</location>
        <topology evidence="1">Multi-pass membrane protein</topology>
    </subcellularLocation>
</comment>
<dbReference type="Proteomes" id="UP001597492">
    <property type="component" value="Unassembled WGS sequence"/>
</dbReference>
<feature type="transmembrane region" description="Helical" evidence="5">
    <location>
        <begin position="181"/>
        <end position="203"/>
    </location>
</feature>
<evidence type="ECO:0000256" key="3">
    <source>
        <dbReference type="ARBA" id="ARBA00022989"/>
    </source>
</evidence>
<organism evidence="7 8">
    <name type="scientific">Gulosibacter faecalis</name>
    <dbReference type="NCBI Taxonomy" id="272240"/>
    <lineage>
        <taxon>Bacteria</taxon>
        <taxon>Bacillati</taxon>
        <taxon>Actinomycetota</taxon>
        <taxon>Actinomycetes</taxon>
        <taxon>Micrococcales</taxon>
        <taxon>Microbacteriaceae</taxon>
        <taxon>Gulosibacter</taxon>
    </lineage>
</organism>
<keyword evidence="4 5" id="KW-0472">Membrane</keyword>
<dbReference type="SUPFAM" id="SSF81324">
    <property type="entry name" value="Voltage-gated potassium channels"/>
    <property type="match status" value="1"/>
</dbReference>
<keyword evidence="3 5" id="KW-1133">Transmembrane helix</keyword>
<accession>A0ABW5V1L7</accession>
<dbReference type="Gene3D" id="1.20.120.350">
    <property type="entry name" value="Voltage-gated potassium channels. Chain C"/>
    <property type="match status" value="1"/>
</dbReference>
<feature type="transmembrane region" description="Helical" evidence="5">
    <location>
        <begin position="140"/>
        <end position="161"/>
    </location>
</feature>
<feature type="transmembrane region" description="Helical" evidence="5">
    <location>
        <begin position="31"/>
        <end position="49"/>
    </location>
</feature>
<evidence type="ECO:0000256" key="2">
    <source>
        <dbReference type="ARBA" id="ARBA00022692"/>
    </source>
</evidence>
<dbReference type="PANTHER" id="PTHR10037">
    <property type="entry name" value="VOLTAGE-GATED CATION CHANNEL CALCIUM AND SODIUM"/>
    <property type="match status" value="1"/>
</dbReference>
<gene>
    <name evidence="7" type="ORF">ACFSW7_13205</name>
</gene>
<dbReference type="Gene3D" id="1.10.287.70">
    <property type="match status" value="1"/>
</dbReference>
<proteinExistence type="predicted"/>